<protein>
    <submittedName>
        <fullName evidence="2">Uncharacterized protein</fullName>
    </submittedName>
</protein>
<organism evidence="2 3">
    <name type="scientific">Cardiosporidium cionae</name>
    <dbReference type="NCBI Taxonomy" id="476202"/>
    <lineage>
        <taxon>Eukaryota</taxon>
        <taxon>Sar</taxon>
        <taxon>Alveolata</taxon>
        <taxon>Apicomplexa</taxon>
        <taxon>Aconoidasida</taxon>
        <taxon>Nephromycida</taxon>
        <taxon>Cardiosporidium</taxon>
    </lineage>
</organism>
<gene>
    <name evidence="2" type="ORF">IE077_000975</name>
</gene>
<dbReference type="Proteomes" id="UP000823046">
    <property type="component" value="Unassembled WGS sequence"/>
</dbReference>
<sequence>WSEENILQDWEFRESNEKSASEKLQSWHTVYFPIDFESLGGDVENIGLFLTRCISQSSLLLPHQKFDETEDGCVTLSSPHQATAILRAYWKDKIFSTPSWKYAILPELAPLFCFEGLNCQVQLLLKCLQDSKTIESHPSCLTNLSIDPRTFSESPETLEWSTSDPQSIIPRQLLIRLHSLDPQNAAIASPSKGRALQSTSAPSSSSSSAALPSEKVQRASPISLIREGRVVKVEFLKSLTDSPLDLDHFQNLLVLPEDETFPNPRGHLDLEDALEEAPESRNGPLSFLRFKMMWHEETERIKQFLKQCIHSRELKWMMEAKYWRIPIDFAFEATKCILHMGGSIDESILHSVVQQMEDFGVLSSCENRFSSSLKKVITTAPFWGYQRLGLIIPPLFTSPTISTKGISLSEKSGKIEEQWIELHILPFNLQIPHLLKTEKLCTWSAERQVWLCSLTLLSTLAMKLCSPPLNFATATAKDRETLNILVDRLRPHRSSFHFSLPSKRFTSMNTRGPTYETTEKKSQNRGLAIKEVQKKSKLLIDSSSSGEDSDASSKKSISEDETVFHLSKMSKKSQNTVDFNTKMKFIIAGDPTAVKRISEKIQSVIRNVKPPRMGFTADGKLSSSAPGTGGFEIVGWPKSLQNWNFISFLVVPSAINKKIPIDTYHPKLLCSLVSEVFIIQEDAIDWLLKTFDRWPGPDERSHFEKWESIIKQYEPRQWGGNSFEVRQGLATSGLFADTEFFDSSSLERKRAKG</sequence>
<proteinExistence type="predicted"/>
<evidence type="ECO:0000313" key="3">
    <source>
        <dbReference type="Proteomes" id="UP000823046"/>
    </source>
</evidence>
<dbReference type="EMBL" id="JADAQX010000004">
    <property type="protein sequence ID" value="KAF8823053.1"/>
    <property type="molecule type" value="Genomic_DNA"/>
</dbReference>
<reference evidence="2 3" key="1">
    <citation type="journal article" date="2020" name="bioRxiv">
        <title>Metabolic contributions of an alphaproteobacterial endosymbiont in the apicomplexan Cardiosporidium cionae.</title>
        <authorList>
            <person name="Hunter E.S."/>
            <person name="Paight C.J."/>
            <person name="Lane C.E."/>
        </authorList>
    </citation>
    <scope>NUCLEOTIDE SEQUENCE [LARGE SCALE GENOMIC DNA]</scope>
    <source>
        <strain evidence="2">ESH_2018</strain>
    </source>
</reference>
<accession>A0ABQ7JGG8</accession>
<evidence type="ECO:0000313" key="2">
    <source>
        <dbReference type="EMBL" id="KAF8823053.1"/>
    </source>
</evidence>
<feature type="compositionally biased region" description="Polar residues" evidence="1">
    <location>
        <begin position="504"/>
        <end position="516"/>
    </location>
</feature>
<feature type="region of interest" description="Disordered" evidence="1">
    <location>
        <begin position="188"/>
        <end position="212"/>
    </location>
</feature>
<feature type="compositionally biased region" description="Low complexity" evidence="1">
    <location>
        <begin position="195"/>
        <end position="212"/>
    </location>
</feature>
<feature type="region of interest" description="Disordered" evidence="1">
    <location>
        <begin position="504"/>
        <end position="525"/>
    </location>
</feature>
<feature type="non-terminal residue" evidence="2">
    <location>
        <position position="1"/>
    </location>
</feature>
<evidence type="ECO:0000256" key="1">
    <source>
        <dbReference type="SAM" id="MobiDB-lite"/>
    </source>
</evidence>
<keyword evidence="3" id="KW-1185">Reference proteome</keyword>
<comment type="caution">
    <text evidence="2">The sequence shown here is derived from an EMBL/GenBank/DDBJ whole genome shotgun (WGS) entry which is preliminary data.</text>
</comment>
<name>A0ABQ7JGG8_9APIC</name>